<feature type="compositionally biased region" description="Basic and acidic residues" evidence="1">
    <location>
        <begin position="173"/>
        <end position="196"/>
    </location>
</feature>
<organism evidence="2 3">
    <name type="scientific">Nyssa sinensis</name>
    <dbReference type="NCBI Taxonomy" id="561372"/>
    <lineage>
        <taxon>Eukaryota</taxon>
        <taxon>Viridiplantae</taxon>
        <taxon>Streptophyta</taxon>
        <taxon>Embryophyta</taxon>
        <taxon>Tracheophyta</taxon>
        <taxon>Spermatophyta</taxon>
        <taxon>Magnoliopsida</taxon>
        <taxon>eudicotyledons</taxon>
        <taxon>Gunneridae</taxon>
        <taxon>Pentapetalae</taxon>
        <taxon>asterids</taxon>
        <taxon>Cornales</taxon>
        <taxon>Nyssaceae</taxon>
        <taxon>Nyssa</taxon>
    </lineage>
</organism>
<accession>A0A5J5AKR5</accession>
<name>A0A5J5AKR5_9ASTE</name>
<feature type="compositionally biased region" description="Basic residues" evidence="1">
    <location>
        <begin position="133"/>
        <end position="144"/>
    </location>
</feature>
<feature type="compositionally biased region" description="Basic and acidic residues" evidence="1">
    <location>
        <begin position="225"/>
        <end position="252"/>
    </location>
</feature>
<dbReference type="EMBL" id="CM018043">
    <property type="protein sequence ID" value="KAA8531250.1"/>
    <property type="molecule type" value="Genomic_DNA"/>
</dbReference>
<protein>
    <submittedName>
        <fullName evidence="2">Uncharacterized protein</fullName>
    </submittedName>
</protein>
<evidence type="ECO:0000313" key="2">
    <source>
        <dbReference type="EMBL" id="KAA8531250.1"/>
    </source>
</evidence>
<feature type="region of interest" description="Disordered" evidence="1">
    <location>
        <begin position="1"/>
        <end position="84"/>
    </location>
</feature>
<feature type="region of interest" description="Disordered" evidence="1">
    <location>
        <begin position="225"/>
        <end position="276"/>
    </location>
</feature>
<keyword evidence="3" id="KW-1185">Reference proteome</keyword>
<gene>
    <name evidence="2" type="ORF">F0562_005959</name>
</gene>
<feature type="region of interest" description="Disordered" evidence="1">
    <location>
        <begin position="117"/>
        <end position="196"/>
    </location>
</feature>
<feature type="compositionally biased region" description="Basic and acidic residues" evidence="1">
    <location>
        <begin position="362"/>
        <end position="371"/>
    </location>
</feature>
<feature type="compositionally biased region" description="Basic and acidic residues" evidence="1">
    <location>
        <begin position="267"/>
        <end position="276"/>
    </location>
</feature>
<dbReference type="AlphaFoldDB" id="A0A5J5AKR5"/>
<feature type="compositionally biased region" description="Basic and acidic residues" evidence="1">
    <location>
        <begin position="147"/>
        <end position="157"/>
    </location>
</feature>
<proteinExistence type="predicted"/>
<evidence type="ECO:0000313" key="3">
    <source>
        <dbReference type="Proteomes" id="UP000325577"/>
    </source>
</evidence>
<feature type="compositionally biased region" description="Low complexity" evidence="1">
    <location>
        <begin position="339"/>
        <end position="352"/>
    </location>
</feature>
<reference evidence="2 3" key="1">
    <citation type="submission" date="2019-09" db="EMBL/GenBank/DDBJ databases">
        <title>A chromosome-level genome assembly of the Chinese tupelo Nyssa sinensis.</title>
        <authorList>
            <person name="Yang X."/>
            <person name="Kang M."/>
            <person name="Yang Y."/>
            <person name="Xiong H."/>
            <person name="Wang M."/>
            <person name="Zhang Z."/>
            <person name="Wang Z."/>
            <person name="Wu H."/>
            <person name="Ma T."/>
            <person name="Liu J."/>
            <person name="Xi Z."/>
        </authorList>
    </citation>
    <scope>NUCLEOTIDE SEQUENCE [LARGE SCALE GENOMIC DNA]</scope>
    <source>
        <strain evidence="2">J267</strain>
        <tissue evidence="2">Leaf</tissue>
    </source>
</reference>
<feature type="region of interest" description="Disordered" evidence="1">
    <location>
        <begin position="339"/>
        <end position="377"/>
    </location>
</feature>
<sequence length="377" mass="41281">MEEKKKQPLSLNQRHNRLLQDLSASHPRAHSKPSLASDEVNQLKVKLEGGRRFCKASSGDNEDDGDDIPRFSGIADFDSPLPGETRASEIELGGGKVLERGGDVDCGNGPMLHESDFGITDFDSHPTEGVKQPKVKLHGRRRLCKASSRDKEDDIPRFSEIADFDSPSPVEMKPSKVEFEGSKVLPRDGGGDLKSGPFHEFDSGIVDFDSHPSEDNPSKVKIEGKRRLCKVSSKDDSHDGDGKKKIANDEPKFCGIANFDSPPPSKNRIESDNGGRNEIRNILNDLSSRFEFLSIEKKRVPKTIDLEGDSSALVMNDVHNQASKEKLPEYESAASSFSLNSDLSDCSSDASNQSRVGGAAETRVDEFKKENGLQSAV</sequence>
<evidence type="ECO:0000256" key="1">
    <source>
        <dbReference type="SAM" id="MobiDB-lite"/>
    </source>
</evidence>
<dbReference type="Proteomes" id="UP000325577">
    <property type="component" value="Linkage Group LG2"/>
</dbReference>
<dbReference type="OrthoDB" id="1746384at2759"/>